<feature type="chain" id="PRO_5013092051" description="Lipoprotein" evidence="1">
    <location>
        <begin position="25"/>
        <end position="222"/>
    </location>
</feature>
<keyword evidence="3" id="KW-1185">Reference proteome</keyword>
<dbReference type="Proteomes" id="UP000243297">
    <property type="component" value="Unassembled WGS sequence"/>
</dbReference>
<feature type="signal peptide" evidence="1">
    <location>
        <begin position="1"/>
        <end position="24"/>
    </location>
</feature>
<evidence type="ECO:0000256" key="1">
    <source>
        <dbReference type="SAM" id="SignalP"/>
    </source>
</evidence>
<sequence>MARKIISLLLVSMLFLFGCTSNQASTSKIQFGKMNLSTCKVIATDLINKSTDFEEYVPVYPEFDFMYIENEPSVKNATLIIDEDLSNKKLPETLSFTNDNYTLVQTDGLKPEVVVEVFPKTGIEKIDAYIQNGKVEKTFVKYKNKDADCLLAISLTIFDKDITENTVNEINDLLIESENFSQLEKQQATKTGYVYKDTKETFAVSYFEENKLVFDYSVVINY</sequence>
<dbReference type="EMBL" id="FUWY01000003">
    <property type="protein sequence ID" value="SJZ71220.1"/>
    <property type="molecule type" value="Genomic_DNA"/>
</dbReference>
<dbReference type="STRING" id="118967.SAMN02745191_1442"/>
<reference evidence="3" key="1">
    <citation type="submission" date="2017-02" db="EMBL/GenBank/DDBJ databases">
        <authorList>
            <person name="Varghese N."/>
            <person name="Submissions S."/>
        </authorList>
    </citation>
    <scope>NUCLEOTIDE SEQUENCE [LARGE SCALE GENOMIC DNA]</scope>
    <source>
        <strain evidence="3">ATCC 25662</strain>
    </source>
</reference>
<name>A0A1T4MVS9_9FIRM</name>
<gene>
    <name evidence="2" type="ORF">SAMN02745191_1442</name>
</gene>
<protein>
    <recommendedName>
        <fullName evidence="4">Lipoprotein</fullName>
    </recommendedName>
</protein>
<dbReference type="AlphaFoldDB" id="A0A1T4MVS9"/>
<organism evidence="2 3">
    <name type="scientific">Anaerorhabdus furcosa</name>
    <dbReference type="NCBI Taxonomy" id="118967"/>
    <lineage>
        <taxon>Bacteria</taxon>
        <taxon>Bacillati</taxon>
        <taxon>Bacillota</taxon>
        <taxon>Erysipelotrichia</taxon>
        <taxon>Erysipelotrichales</taxon>
        <taxon>Erysipelotrichaceae</taxon>
        <taxon>Anaerorhabdus</taxon>
    </lineage>
</organism>
<evidence type="ECO:0000313" key="2">
    <source>
        <dbReference type="EMBL" id="SJZ71220.1"/>
    </source>
</evidence>
<dbReference type="PROSITE" id="PS51257">
    <property type="entry name" value="PROKAR_LIPOPROTEIN"/>
    <property type="match status" value="1"/>
</dbReference>
<accession>A0A1T4MVS9</accession>
<keyword evidence="1" id="KW-0732">Signal</keyword>
<proteinExistence type="predicted"/>
<dbReference type="RefSeq" id="WP_078711842.1">
    <property type="nucleotide sequence ID" value="NZ_FUWY01000003.1"/>
</dbReference>
<evidence type="ECO:0008006" key="4">
    <source>
        <dbReference type="Google" id="ProtNLM"/>
    </source>
</evidence>
<evidence type="ECO:0000313" key="3">
    <source>
        <dbReference type="Proteomes" id="UP000243297"/>
    </source>
</evidence>